<dbReference type="Pfam" id="PF09000">
    <property type="entry name" value="Cytotoxic"/>
    <property type="match status" value="1"/>
</dbReference>
<evidence type="ECO:0000256" key="3">
    <source>
        <dbReference type="ARBA" id="ARBA00023048"/>
    </source>
</evidence>
<dbReference type="GO" id="GO:0031640">
    <property type="term" value="P:killing of cells of another organism"/>
    <property type="evidence" value="ECO:0007669"/>
    <property type="project" value="UniProtKB-KW"/>
</dbReference>
<reference evidence="7 8" key="1">
    <citation type="journal article" date="2012" name="PLoS Genet.">
        <title>Comparative Genomics of Plant-Associated Pseudomonas spp.: Insights into Diversity and Inheritance of Traits Involved in Multitrophic Interactions.</title>
        <authorList>
            <person name="Loper J.E."/>
            <person name="Hassan K.A."/>
            <person name="Mavrodi D.V."/>
            <person name="Davis E.W.II."/>
            <person name="Lim C.K."/>
            <person name="Shaffer B.T."/>
            <person name="Elbourne L.D."/>
            <person name="Stockwell V.O."/>
            <person name="Hartney S.L."/>
            <person name="Breakwell K."/>
            <person name="Henkels M.D."/>
            <person name="Tetu S.G."/>
            <person name="Rangel L.I."/>
            <person name="Kidarsa T.A."/>
            <person name="Wilson N.L."/>
            <person name="van de Mortel J.E."/>
            <person name="Song C."/>
            <person name="Blumhagen R."/>
            <person name="Radune D."/>
            <person name="Hostetler J.B."/>
            <person name="Brinkac L.M."/>
            <person name="Durkin A.S."/>
            <person name="Kluepfel D.A."/>
            <person name="Wechter W.P."/>
            <person name="Anderson A.J."/>
            <person name="Kim Y.C."/>
            <person name="Pierson L.S.III."/>
            <person name="Pierson E.A."/>
            <person name="Lindow S.E."/>
            <person name="Kobayashi D.Y."/>
            <person name="Raaijmakers J.M."/>
            <person name="Weller D.M."/>
            <person name="Thomashow L.S."/>
            <person name="Allen A.E."/>
            <person name="Paulsen I.T."/>
        </authorList>
    </citation>
    <scope>NUCLEOTIDE SEQUENCE [LARGE SCALE GENOMIC DNA]</scope>
    <source>
        <strain evidence="7 8">O6</strain>
    </source>
</reference>
<protein>
    <submittedName>
        <fullName evidence="7">S-type pyocin/colicin family protein</fullName>
    </submittedName>
</protein>
<evidence type="ECO:0000313" key="8">
    <source>
        <dbReference type="Proteomes" id="UP000003790"/>
    </source>
</evidence>
<keyword evidence="1" id="KW-0929">Antimicrobial</keyword>
<feature type="region of interest" description="Disordered" evidence="4">
    <location>
        <begin position="325"/>
        <end position="345"/>
    </location>
</feature>
<dbReference type="GO" id="GO:0042742">
    <property type="term" value="P:defense response to bacterium"/>
    <property type="evidence" value="ECO:0007669"/>
    <property type="project" value="UniProtKB-KW"/>
</dbReference>
<dbReference type="Proteomes" id="UP000003790">
    <property type="component" value="Chromosome"/>
</dbReference>
<evidence type="ECO:0000259" key="5">
    <source>
        <dbReference type="Pfam" id="PF06958"/>
    </source>
</evidence>
<organism evidence="7 8">
    <name type="scientific">Pseudomonas chlororaphis O6</name>
    <dbReference type="NCBI Taxonomy" id="1037915"/>
    <lineage>
        <taxon>Bacteria</taxon>
        <taxon>Pseudomonadati</taxon>
        <taxon>Pseudomonadota</taxon>
        <taxon>Gammaproteobacteria</taxon>
        <taxon>Pseudomonadales</taxon>
        <taxon>Pseudomonadaceae</taxon>
        <taxon>Pseudomonas</taxon>
    </lineage>
</organism>
<dbReference type="GO" id="GO:0043022">
    <property type="term" value="F:ribosome binding"/>
    <property type="evidence" value="ECO:0007669"/>
    <property type="project" value="InterPro"/>
</dbReference>
<dbReference type="RefSeq" id="WP_009048308.1">
    <property type="nucleotide sequence ID" value="NZ_CM001490.1"/>
</dbReference>
<feature type="domain" description="Colicin E3-like ribonuclease" evidence="6">
    <location>
        <begin position="315"/>
        <end position="393"/>
    </location>
</feature>
<name>A0AB33X093_9PSED</name>
<keyword evidence="2" id="KW-0044">Antibiotic</keyword>
<gene>
    <name evidence="7" type="ORF">PchlO6_2446</name>
</gene>
<evidence type="ECO:0000259" key="6">
    <source>
        <dbReference type="Pfam" id="PF09000"/>
    </source>
</evidence>
<dbReference type="InterPro" id="IPR016128">
    <property type="entry name" value="Pyosin/cloacin_T_dom"/>
</dbReference>
<dbReference type="SUPFAM" id="SSF63840">
    <property type="entry name" value="Ribonuclease domain of colicin E3"/>
    <property type="match status" value="1"/>
</dbReference>
<dbReference type="AlphaFoldDB" id="A0AB33X093"/>
<feature type="domain" description="Pyosin/cloacin translocation" evidence="5">
    <location>
        <begin position="175"/>
        <end position="305"/>
    </location>
</feature>
<dbReference type="Gene3D" id="3.10.380.10">
    <property type="entry name" value="Colicin E3-like ribonuclease domain"/>
    <property type="match status" value="1"/>
</dbReference>
<evidence type="ECO:0000256" key="2">
    <source>
        <dbReference type="ARBA" id="ARBA00023022"/>
    </source>
</evidence>
<feature type="compositionally biased region" description="Basic and acidic residues" evidence="4">
    <location>
        <begin position="385"/>
        <end position="394"/>
    </location>
</feature>
<dbReference type="GO" id="GO:0003723">
    <property type="term" value="F:RNA binding"/>
    <property type="evidence" value="ECO:0007669"/>
    <property type="project" value="InterPro"/>
</dbReference>
<dbReference type="Pfam" id="PF06958">
    <property type="entry name" value="Pyocin_S"/>
    <property type="match status" value="1"/>
</dbReference>
<dbReference type="InterPro" id="IPR036302">
    <property type="entry name" value="Pyosin/cloacin_T_dom_sf"/>
</dbReference>
<dbReference type="SUPFAM" id="SSF69369">
    <property type="entry name" value="Cloacin translocation domain"/>
    <property type="match status" value="1"/>
</dbReference>
<dbReference type="EMBL" id="AHOT01000002">
    <property type="protein sequence ID" value="EIM18570.1"/>
    <property type="molecule type" value="Genomic_DNA"/>
</dbReference>
<dbReference type="InterPro" id="IPR009105">
    <property type="entry name" value="Colicin_E3_ribonuclease"/>
</dbReference>
<feature type="region of interest" description="Disordered" evidence="4">
    <location>
        <begin position="1"/>
        <end position="23"/>
    </location>
</feature>
<evidence type="ECO:0000256" key="1">
    <source>
        <dbReference type="ARBA" id="ARBA00022529"/>
    </source>
</evidence>
<dbReference type="InterPro" id="IPR036725">
    <property type="entry name" value="ColE3_ribonuclease_sf"/>
</dbReference>
<evidence type="ECO:0000256" key="4">
    <source>
        <dbReference type="SAM" id="MobiDB-lite"/>
    </source>
</evidence>
<keyword evidence="3" id="KW-0078">Bacteriocin</keyword>
<feature type="region of interest" description="Disordered" evidence="4">
    <location>
        <begin position="366"/>
        <end position="394"/>
    </location>
</feature>
<sequence>MARNRLPPIKNPPSGDGHHVTYRDMTPGELAEQDARQHAYERMLARQQAYADSLASPPRKQQAMAGCTFTKSCKLPDGVMDYLSPSGVIPTDAIKDYGELVVLGGRGADATGNIPLKKISGGALPAALGSLALGGEGLAATGAGAATGGVVAGALAGVVALLWPSSLGDSALYTPEQLDTLKEGRTRVRLHIEQRPDGTLKGYGYNTQKQRGWEMVPVVRFVAKGQQQVADFGDGVTLIWTPAVDPSSTSGIPPLEAAPQAPHIWIFPPTEQADTIIVNPIYPPEYKDFILVFPAGSGVQPLYIVLSLPRGLNYHPKPQNLPAFPDLKWSKPKTPKKGGGLRDRWKDKDGTIYEWDSQHGRLEKYNKRGKHLGEFDPITGQQTKPADKTRVIEP</sequence>
<accession>A0AB33X093</accession>
<dbReference type="GO" id="GO:0016788">
    <property type="term" value="F:hydrolase activity, acting on ester bonds"/>
    <property type="evidence" value="ECO:0007669"/>
    <property type="project" value="InterPro"/>
</dbReference>
<comment type="caution">
    <text evidence="7">The sequence shown here is derived from an EMBL/GenBank/DDBJ whole genome shotgun (WGS) entry which is preliminary data.</text>
</comment>
<proteinExistence type="predicted"/>
<evidence type="ECO:0000313" key="7">
    <source>
        <dbReference type="EMBL" id="EIM18570.1"/>
    </source>
</evidence>